<dbReference type="Gene3D" id="3.40.50.300">
    <property type="entry name" value="P-loop containing nucleotide triphosphate hydrolases"/>
    <property type="match status" value="1"/>
</dbReference>
<feature type="region of interest" description="Disordered" evidence="1">
    <location>
        <begin position="417"/>
        <end position="438"/>
    </location>
</feature>
<dbReference type="PANTHER" id="PTHR22796">
    <property type="entry name" value="URG4-RELATED"/>
    <property type="match status" value="1"/>
</dbReference>
<dbReference type="GO" id="GO:0005525">
    <property type="term" value="F:GTP binding"/>
    <property type="evidence" value="ECO:0007669"/>
    <property type="project" value="InterPro"/>
</dbReference>
<proteinExistence type="predicted"/>
<sequence>MDLQTIVRQVAQSRGSGEDVAEKLLSLFEEEGLDLDWLKKKAKDEQMFLAHMREIGARQTGANHGFLSALQEGFLQESVPGKSACSLTPVVIPTLPPAVSGFLFWTKSCGSACASSLCTGALLLTAVQEGGTTEVPVVPPPLPVTATSGETGVSPGPATEEADAEGETVPRLLNQAAEGSGEREIPEGSHAETTSDTQTTERISILSGSATPRTLSDPPPADLGEEFHDVAEGDGEAQVVALLVIDPSPDLSVRYRFQNARRPASEDRGTLLQAEQGKERELRRSPRPIPNDARLFCFPWQTGENGHTSDSGDSHSLDSGDSHSVLQFVLNTNRGTVSRSAESPFEIARPGFYRLRNGELRVARFRNEGLAGRVATLKDYSRLGLVHLKWDRVPNETAGETESSELYDLLLGRPAHQSENEDADGMRTAESAGSSGGLLHSVRDGWDRPGRGSFLHSVTDLIRGVLPFKQGGGKAPVSLAAVETAEFPDQELITFLQECTSVDGSRGNLIVPQAGSATSSGGIEGVVMILRSFLQDSMTRGLFFQEELGKLFKMGQSEEFCDSRVGSLLQNLTPKDILIGLLHVCPPASVLPLAAKVGLPLPLVFRPAPSVRDDDFDKFHLGAFQPIFATPSLPLIVSMGPAPGKTTLLEHFRSMQAETSSVLQMDTETDSPLHQGSIDLHLPVKGKGGAFIDFPIVDHHGLVPFGTRNRAMTRALCSVSALICLHVRACDVKDALRTDNHPAETISDALADYLVLMPAEREVGEGSGSSVLVFARDSDAEEWGRDKRKLEVLKAEMRKTFGQRFVGLVPVRNVSKISRDPVRLKNQMAVPLEETIELISPVLNAADCPILPSFPRVLELYNKARSSDAALRPGEERRSDFDLRVRSLLDQAVEGFPDGDGDFASRLFPISAAKSEEARSERLLVESGKGRACSADQKSSAATVAECRERQLKSTHEGAFRAFLDLLVQYDPGRLAEFQKILEDWKAPRIDALLEESRRLREEKVSLEIKQSERATELEVKIAHVDRKIAEFDISFESFFAEVTALLDVRPDAVQQMQTLSALHPDLTLDCVKHAVRQHILSVQPQQILLGDPLHACGKLIGEILADLKCDAQIEKKKSRSVKSSMSFSLGKGGEQHHVISVIGAQSSAKSTLMNFLFRCGFATRAGRCTKGLYASLLEHRAPKGQEDSGKRCLLVLDSEGLMSVNSGSNVFDQQIALLCLACSHLVLVNHKGEISRILQNLMEVALWALGELRVLRIRPKIVFVLRDQEEFRNPDVHRDMLQRMRTALQDAAREADQELSGLLDLDDEGIFLMPGAFTKRKEFAEQALRLRRKIFQWLEGIEATQTKEFLSLRSWHVHCTSVFTTLVHAGNTLLHFKALHEIQR</sequence>
<name>A0A0G4G5G8_9ALVE</name>
<dbReference type="PANTHER" id="PTHR22796:SF1">
    <property type="entry name" value="VWFA DOMAIN-CONTAINING PROTEIN"/>
    <property type="match status" value="1"/>
</dbReference>
<evidence type="ECO:0000256" key="1">
    <source>
        <dbReference type="SAM" id="MobiDB-lite"/>
    </source>
</evidence>
<feature type="domain" description="VLIG-type G" evidence="2">
    <location>
        <begin position="1134"/>
        <end position="1265"/>
    </location>
</feature>
<organism evidence="3">
    <name type="scientific">Chromera velia CCMP2878</name>
    <dbReference type="NCBI Taxonomy" id="1169474"/>
    <lineage>
        <taxon>Eukaryota</taxon>
        <taxon>Sar</taxon>
        <taxon>Alveolata</taxon>
        <taxon>Colpodellida</taxon>
        <taxon>Chromeraceae</taxon>
        <taxon>Chromera</taxon>
    </lineage>
</organism>
<dbReference type="SUPFAM" id="SSF52540">
    <property type="entry name" value="P-loop containing nucleoside triphosphate hydrolases"/>
    <property type="match status" value="1"/>
</dbReference>
<feature type="compositionally biased region" description="Basic and acidic residues" evidence="1">
    <location>
        <begin position="417"/>
        <end position="427"/>
    </location>
</feature>
<protein>
    <recommendedName>
        <fullName evidence="2">VLIG-type G domain-containing protein</fullName>
    </recommendedName>
</protein>
<feature type="compositionally biased region" description="Polar residues" evidence="1">
    <location>
        <begin position="191"/>
        <end position="200"/>
    </location>
</feature>
<dbReference type="PROSITE" id="PS51717">
    <property type="entry name" value="G_VLIG"/>
    <property type="match status" value="1"/>
</dbReference>
<feature type="region of interest" description="Disordered" evidence="1">
    <location>
        <begin position="301"/>
        <end position="320"/>
    </location>
</feature>
<dbReference type="Pfam" id="PF25683">
    <property type="entry name" value="URGCP_GTPase"/>
    <property type="match status" value="1"/>
</dbReference>
<reference evidence="3" key="1">
    <citation type="submission" date="2014-11" db="EMBL/GenBank/DDBJ databases">
        <authorList>
            <person name="Otto D Thomas"/>
            <person name="Naeem Raeece"/>
        </authorList>
    </citation>
    <scope>NUCLEOTIDE SEQUENCE</scope>
</reference>
<feature type="compositionally biased region" description="Basic and acidic residues" evidence="1">
    <location>
        <begin position="180"/>
        <end position="190"/>
    </location>
</feature>
<accession>A0A0G4G5G8</accession>
<evidence type="ECO:0000313" key="3">
    <source>
        <dbReference type="EMBL" id="CEM23700.1"/>
    </source>
</evidence>
<dbReference type="InterPro" id="IPR027417">
    <property type="entry name" value="P-loop_NTPase"/>
</dbReference>
<dbReference type="EMBL" id="CDMZ01000904">
    <property type="protein sequence ID" value="CEM23700.1"/>
    <property type="molecule type" value="Genomic_DNA"/>
</dbReference>
<dbReference type="VEuPathDB" id="CryptoDB:Cvel_4199"/>
<gene>
    <name evidence="3" type="ORF">Cvel_4199</name>
</gene>
<feature type="compositionally biased region" description="Basic and acidic residues" evidence="1">
    <location>
        <begin position="310"/>
        <end position="320"/>
    </location>
</feature>
<feature type="region of interest" description="Disordered" evidence="1">
    <location>
        <begin position="133"/>
        <end position="200"/>
    </location>
</feature>
<evidence type="ECO:0000259" key="2">
    <source>
        <dbReference type="PROSITE" id="PS51717"/>
    </source>
</evidence>
<dbReference type="InterPro" id="IPR030383">
    <property type="entry name" value="G_VLIG_dom"/>
</dbReference>
<feature type="region of interest" description="Disordered" evidence="1">
    <location>
        <begin position="262"/>
        <end position="286"/>
    </location>
</feature>